<dbReference type="Pfam" id="PF13407">
    <property type="entry name" value="Peripla_BP_4"/>
    <property type="match status" value="1"/>
</dbReference>
<feature type="signal peptide" evidence="4">
    <location>
        <begin position="1"/>
        <end position="21"/>
    </location>
</feature>
<comment type="caution">
    <text evidence="6">The sequence shown here is derived from an EMBL/GenBank/DDBJ whole genome shotgun (WGS) entry which is preliminary data.</text>
</comment>
<dbReference type="NCBIfam" id="TIGR02634">
    <property type="entry name" value="xylF"/>
    <property type="match status" value="1"/>
</dbReference>
<sequence>MKKIIILMCTIFIGLSSSAFASTVKIGLAIDDLRLERWQKDRDIFVEKAESLGAKVFVQSSNSNEQTQIAQIENMITRGVDVLVIIPFNGQVLSNVIAEAKRDGIKVLAYDRLIVNSDIDFYLSFDNEKVGEMQGEAMLAAKPTGNYFLMGGAPTDNNAKLFRKGQMNILQPKIDSGDIKIVGDQWVDGWLAENALKIMENGLTANNNMIDVVVASNDSTAGGAIQALEAQGLTGKVLISGQDADLAAVRRIVAGTQTMTVYKPITALATRAAEIAVDLGNGKMPKSNSSLNNGSKDVPAWLLDPISVDASNIKETIIADKFHSEKDIYQN</sequence>
<evidence type="ECO:0000313" key="6">
    <source>
        <dbReference type="EMBL" id="GLS91749.1"/>
    </source>
</evidence>
<dbReference type="InterPro" id="IPR028082">
    <property type="entry name" value="Peripla_BP_I"/>
</dbReference>
<keyword evidence="7" id="KW-1185">Reference proteome</keyword>
<protein>
    <submittedName>
        <fullName evidence="6">Xylose ABC transporter substrate-binding protein</fullName>
    </submittedName>
</protein>
<dbReference type="RefSeq" id="WP_284204863.1">
    <property type="nucleotide sequence ID" value="NZ_BSPQ01000015.1"/>
</dbReference>
<reference evidence="7" key="1">
    <citation type="journal article" date="2019" name="Int. J. Syst. Evol. Microbiol.">
        <title>The Global Catalogue of Microorganisms (GCM) 10K type strain sequencing project: providing services to taxonomists for standard genome sequencing and annotation.</title>
        <authorList>
            <consortium name="The Broad Institute Genomics Platform"/>
            <consortium name="The Broad Institute Genome Sequencing Center for Infectious Disease"/>
            <person name="Wu L."/>
            <person name="Ma J."/>
        </authorList>
    </citation>
    <scope>NUCLEOTIDE SEQUENCE [LARGE SCALE GENOMIC DNA]</scope>
    <source>
        <strain evidence="7">NBRC 103166</strain>
    </source>
</reference>
<keyword evidence="3 4" id="KW-0732">Signal</keyword>
<dbReference type="Gene3D" id="3.40.50.2300">
    <property type="match status" value="2"/>
</dbReference>
<comment type="subcellular location">
    <subcellularLocation>
        <location evidence="1">Periplasm</location>
    </subcellularLocation>
</comment>
<dbReference type="InterPro" id="IPR013456">
    <property type="entry name" value="XylF"/>
</dbReference>
<accession>A0ABQ6E3D2</accession>
<organism evidence="6 7">
    <name type="scientific">Psychromonas marina</name>
    <dbReference type="NCBI Taxonomy" id="88364"/>
    <lineage>
        <taxon>Bacteria</taxon>
        <taxon>Pseudomonadati</taxon>
        <taxon>Pseudomonadota</taxon>
        <taxon>Gammaproteobacteria</taxon>
        <taxon>Alteromonadales</taxon>
        <taxon>Psychromonadaceae</taxon>
        <taxon>Psychromonas</taxon>
    </lineage>
</organism>
<evidence type="ECO:0000259" key="5">
    <source>
        <dbReference type="Pfam" id="PF13407"/>
    </source>
</evidence>
<gene>
    <name evidence="6" type="primary">xylF</name>
    <name evidence="6" type="ORF">GCM10007916_28190</name>
</gene>
<dbReference type="SUPFAM" id="SSF53822">
    <property type="entry name" value="Periplasmic binding protein-like I"/>
    <property type="match status" value="1"/>
</dbReference>
<dbReference type="PANTHER" id="PTHR30036:SF1">
    <property type="entry name" value="D-XYLOSE-BINDING PERIPLASMIC PROTEIN"/>
    <property type="match status" value="1"/>
</dbReference>
<evidence type="ECO:0000256" key="3">
    <source>
        <dbReference type="ARBA" id="ARBA00022729"/>
    </source>
</evidence>
<evidence type="ECO:0000256" key="2">
    <source>
        <dbReference type="ARBA" id="ARBA00007639"/>
    </source>
</evidence>
<evidence type="ECO:0000256" key="4">
    <source>
        <dbReference type="SAM" id="SignalP"/>
    </source>
</evidence>
<comment type="similarity">
    <text evidence="2">Belongs to the bacterial solute-binding protein 2 family.</text>
</comment>
<evidence type="ECO:0000256" key="1">
    <source>
        <dbReference type="ARBA" id="ARBA00004418"/>
    </source>
</evidence>
<dbReference type="InterPro" id="IPR025997">
    <property type="entry name" value="SBP_2_dom"/>
</dbReference>
<feature type="chain" id="PRO_5046892980" evidence="4">
    <location>
        <begin position="22"/>
        <end position="331"/>
    </location>
</feature>
<dbReference type="InterPro" id="IPR050555">
    <property type="entry name" value="Bact_Solute-Bind_Prot2"/>
</dbReference>
<dbReference type="Proteomes" id="UP001157353">
    <property type="component" value="Unassembled WGS sequence"/>
</dbReference>
<feature type="domain" description="Periplasmic binding protein" evidence="5">
    <location>
        <begin position="38"/>
        <end position="283"/>
    </location>
</feature>
<dbReference type="PANTHER" id="PTHR30036">
    <property type="entry name" value="D-XYLOSE-BINDING PERIPLASMIC PROTEIN"/>
    <property type="match status" value="1"/>
</dbReference>
<dbReference type="EMBL" id="BSPQ01000015">
    <property type="protein sequence ID" value="GLS91749.1"/>
    <property type="molecule type" value="Genomic_DNA"/>
</dbReference>
<proteinExistence type="inferred from homology"/>
<dbReference type="NCBIfam" id="NF007680">
    <property type="entry name" value="PRK10355.1"/>
    <property type="match status" value="1"/>
</dbReference>
<evidence type="ECO:0000313" key="7">
    <source>
        <dbReference type="Proteomes" id="UP001157353"/>
    </source>
</evidence>
<name>A0ABQ6E3D2_9GAMM</name>
<dbReference type="CDD" id="cd19991">
    <property type="entry name" value="PBP1_ABC_xylose_binding"/>
    <property type="match status" value="1"/>
</dbReference>